<feature type="domain" description="Protein kinase" evidence="1">
    <location>
        <begin position="1"/>
        <end position="151"/>
    </location>
</feature>
<dbReference type="PANTHER" id="PTHR48006:SF92">
    <property type="entry name" value="LRR RECEPTOR-LIKE SERINE_THREONINE-PROTEIN KINASE GSO1"/>
    <property type="match status" value="1"/>
</dbReference>
<dbReference type="GO" id="GO:0005524">
    <property type="term" value="F:ATP binding"/>
    <property type="evidence" value="ECO:0007669"/>
    <property type="project" value="InterPro"/>
</dbReference>
<protein>
    <recommendedName>
        <fullName evidence="1">Protein kinase domain-containing protein</fullName>
    </recommendedName>
</protein>
<proteinExistence type="predicted"/>
<dbReference type="InterPro" id="IPR000719">
    <property type="entry name" value="Prot_kinase_dom"/>
</dbReference>
<evidence type="ECO:0000259" key="1">
    <source>
        <dbReference type="PROSITE" id="PS50011"/>
    </source>
</evidence>
<dbReference type="PANTHER" id="PTHR48006">
    <property type="entry name" value="LEUCINE-RICH REPEAT-CONTAINING PROTEIN DDB_G0281931-RELATED"/>
    <property type="match status" value="1"/>
</dbReference>
<accession>A0A9D5HIQ0</accession>
<dbReference type="SUPFAM" id="SSF56112">
    <property type="entry name" value="Protein kinase-like (PK-like)"/>
    <property type="match status" value="1"/>
</dbReference>
<organism evidence="2 3">
    <name type="scientific">Dioscorea zingiberensis</name>
    <dbReference type="NCBI Taxonomy" id="325984"/>
    <lineage>
        <taxon>Eukaryota</taxon>
        <taxon>Viridiplantae</taxon>
        <taxon>Streptophyta</taxon>
        <taxon>Embryophyta</taxon>
        <taxon>Tracheophyta</taxon>
        <taxon>Spermatophyta</taxon>
        <taxon>Magnoliopsida</taxon>
        <taxon>Liliopsida</taxon>
        <taxon>Dioscoreales</taxon>
        <taxon>Dioscoreaceae</taxon>
        <taxon>Dioscorea</taxon>
    </lineage>
</organism>
<keyword evidence="3" id="KW-1185">Reference proteome</keyword>
<reference evidence="2" key="2">
    <citation type="journal article" date="2022" name="Hortic Res">
        <title>The genome of Dioscorea zingiberensis sheds light on the biosynthesis, origin and evolution of the medicinally important diosgenin saponins.</title>
        <authorList>
            <person name="Li Y."/>
            <person name="Tan C."/>
            <person name="Li Z."/>
            <person name="Guo J."/>
            <person name="Li S."/>
            <person name="Chen X."/>
            <person name="Wang C."/>
            <person name="Dai X."/>
            <person name="Yang H."/>
            <person name="Song W."/>
            <person name="Hou L."/>
            <person name="Xu J."/>
            <person name="Tong Z."/>
            <person name="Xu A."/>
            <person name="Yuan X."/>
            <person name="Wang W."/>
            <person name="Yang Q."/>
            <person name="Chen L."/>
            <person name="Sun Z."/>
            <person name="Wang K."/>
            <person name="Pan B."/>
            <person name="Chen J."/>
            <person name="Bao Y."/>
            <person name="Liu F."/>
            <person name="Qi X."/>
            <person name="Gang D.R."/>
            <person name="Wen J."/>
            <person name="Li J."/>
        </authorList>
    </citation>
    <scope>NUCLEOTIDE SEQUENCE</scope>
    <source>
        <strain evidence="2">Dzin_1.0</strain>
    </source>
</reference>
<dbReference type="InterPro" id="IPR011009">
    <property type="entry name" value="Kinase-like_dom_sf"/>
</dbReference>
<name>A0A9D5HIQ0_9LILI</name>
<dbReference type="PROSITE" id="PS00108">
    <property type="entry name" value="PROTEIN_KINASE_ST"/>
    <property type="match status" value="1"/>
</dbReference>
<dbReference type="EMBL" id="JAGGNH010000003">
    <property type="protein sequence ID" value="KAJ0977853.1"/>
    <property type="molecule type" value="Genomic_DNA"/>
</dbReference>
<dbReference type="Proteomes" id="UP001085076">
    <property type="component" value="Miscellaneous, Linkage group lg03"/>
</dbReference>
<dbReference type="InterPro" id="IPR008271">
    <property type="entry name" value="Ser/Thr_kinase_AS"/>
</dbReference>
<reference evidence="2" key="1">
    <citation type="submission" date="2021-03" db="EMBL/GenBank/DDBJ databases">
        <authorList>
            <person name="Li Z."/>
            <person name="Yang C."/>
        </authorList>
    </citation>
    <scope>NUCLEOTIDE SEQUENCE</scope>
    <source>
        <strain evidence="2">Dzin_1.0</strain>
        <tissue evidence="2">Leaf</tissue>
    </source>
</reference>
<dbReference type="PROSITE" id="PS50011">
    <property type="entry name" value="PROTEIN_KINASE_DOM"/>
    <property type="match status" value="1"/>
</dbReference>
<gene>
    <name evidence="2" type="ORF">J5N97_013327</name>
</gene>
<dbReference type="Gene3D" id="1.10.510.10">
    <property type="entry name" value="Transferase(Phosphotransferase) domain 1"/>
    <property type="match status" value="1"/>
</dbReference>
<evidence type="ECO:0000313" key="3">
    <source>
        <dbReference type="Proteomes" id="UP001085076"/>
    </source>
</evidence>
<dbReference type="InterPro" id="IPR051824">
    <property type="entry name" value="LRR_Rcpt-Like_S/T_Kinase"/>
</dbReference>
<sequence>MGATGIVYKAVMKKLWPTTNNGGVTEATDIAGEARRLLVDWVSRYNDATGIAQGMAYLHHDCDPPVIHCDVKSNNILLDSNLDARIADFGLARLMLRKNEIVSMVAGNQEPFYGLIKRSTSTSKKKGVLTVESTTAAAANARDNNGHAMQT</sequence>
<dbReference type="AlphaFoldDB" id="A0A9D5HIQ0"/>
<comment type="caution">
    <text evidence="2">The sequence shown here is derived from an EMBL/GenBank/DDBJ whole genome shotgun (WGS) entry which is preliminary data.</text>
</comment>
<evidence type="ECO:0000313" key="2">
    <source>
        <dbReference type="EMBL" id="KAJ0977853.1"/>
    </source>
</evidence>
<dbReference type="OrthoDB" id="1913693at2759"/>
<dbReference type="GO" id="GO:0004672">
    <property type="term" value="F:protein kinase activity"/>
    <property type="evidence" value="ECO:0007669"/>
    <property type="project" value="InterPro"/>
</dbReference>
<dbReference type="Pfam" id="PF00069">
    <property type="entry name" value="Pkinase"/>
    <property type="match status" value="1"/>
</dbReference>